<keyword evidence="1" id="KW-0472">Membrane</keyword>
<sequence length="142" mass="15790">MRGEVKKSFCFFLIFLMLFLFAGNSVFFCQTSFSNSENNPAFNEGNNSFQEILPGPGLLEKAANFLYTLYDYVRKAIIFSLEKTIFKDNPGLADFYGDAASFLASLTAVYLLLLLVASAKKIIGVLLLLGWVLFALTIVIRG</sequence>
<dbReference type="Proteomes" id="UP000886070">
    <property type="component" value="Unassembled WGS sequence"/>
</dbReference>
<dbReference type="EMBL" id="DRTT01000034">
    <property type="protein sequence ID" value="HHF98096.1"/>
    <property type="molecule type" value="Genomic_DNA"/>
</dbReference>
<accession>A0A7V5HYU2</accession>
<dbReference type="AlphaFoldDB" id="A0A7V5HYU2"/>
<keyword evidence="1" id="KW-1133">Transmembrane helix</keyword>
<comment type="caution">
    <text evidence="2">The sequence shown here is derived from an EMBL/GenBank/DDBJ whole genome shotgun (WGS) entry which is preliminary data.</text>
</comment>
<keyword evidence="1" id="KW-0812">Transmembrane</keyword>
<feature type="transmembrane region" description="Helical" evidence="1">
    <location>
        <begin position="122"/>
        <end position="140"/>
    </location>
</feature>
<proteinExistence type="predicted"/>
<gene>
    <name evidence="2" type="ORF">ENL39_01225</name>
</gene>
<feature type="transmembrane region" description="Helical" evidence="1">
    <location>
        <begin position="95"/>
        <end position="115"/>
    </location>
</feature>
<name>A0A7V5HYU2_UNCAE</name>
<protein>
    <submittedName>
        <fullName evidence="2">Uncharacterized protein</fullName>
    </submittedName>
</protein>
<reference evidence="2" key="1">
    <citation type="journal article" date="2020" name="mSystems">
        <title>Genome- and Community-Level Interaction Insights into Carbon Utilization and Element Cycling Functions of Hydrothermarchaeota in Hydrothermal Sediment.</title>
        <authorList>
            <person name="Zhou Z."/>
            <person name="Liu Y."/>
            <person name="Xu W."/>
            <person name="Pan J."/>
            <person name="Luo Z.H."/>
            <person name="Li M."/>
        </authorList>
    </citation>
    <scope>NUCLEOTIDE SEQUENCE [LARGE SCALE GENOMIC DNA]</scope>
    <source>
        <strain evidence="2">HyVt-92</strain>
    </source>
</reference>
<evidence type="ECO:0000256" key="1">
    <source>
        <dbReference type="SAM" id="Phobius"/>
    </source>
</evidence>
<organism evidence="2">
    <name type="scientific">Aerophobetes bacterium</name>
    <dbReference type="NCBI Taxonomy" id="2030807"/>
    <lineage>
        <taxon>Bacteria</taxon>
        <taxon>Candidatus Aerophobota</taxon>
    </lineage>
</organism>
<evidence type="ECO:0000313" key="2">
    <source>
        <dbReference type="EMBL" id="HHF98096.1"/>
    </source>
</evidence>